<dbReference type="AlphaFoldDB" id="A0A2N0R5R5"/>
<evidence type="ECO:0000313" key="1">
    <source>
        <dbReference type="EMBL" id="PKC58655.1"/>
    </source>
</evidence>
<reference evidence="1 2" key="2">
    <citation type="submission" date="2017-10" db="EMBL/GenBank/DDBJ databases">
        <title>Genome analyses suggest a sexual origin of heterokaryosis in a supposedly ancient asexual fungus.</title>
        <authorList>
            <person name="Corradi N."/>
            <person name="Sedzielewska K."/>
            <person name="Noel J."/>
            <person name="Charron P."/>
            <person name="Farinelli L."/>
            <person name="Marton T."/>
            <person name="Kruger M."/>
            <person name="Pelin A."/>
            <person name="Brachmann A."/>
            <person name="Corradi N."/>
        </authorList>
    </citation>
    <scope>NUCLEOTIDE SEQUENCE [LARGE SCALE GENOMIC DNA]</scope>
    <source>
        <strain evidence="1 2">A1</strain>
    </source>
</reference>
<dbReference type="VEuPathDB" id="FungiDB:RhiirFUN_014695"/>
<dbReference type="Gene3D" id="3.80.10.10">
    <property type="entry name" value="Ribonuclease Inhibitor"/>
    <property type="match status" value="1"/>
</dbReference>
<evidence type="ECO:0000313" key="2">
    <source>
        <dbReference type="Proteomes" id="UP000232688"/>
    </source>
</evidence>
<accession>A0A2N0R5R5</accession>
<comment type="caution">
    <text evidence="1">The sequence shown here is derived from an EMBL/GenBank/DDBJ whole genome shotgun (WGS) entry which is preliminary data.</text>
</comment>
<reference evidence="1 2" key="1">
    <citation type="submission" date="2017-10" db="EMBL/GenBank/DDBJ databases">
        <title>Extensive intraspecific genome diversity in a model arbuscular mycorrhizal fungus.</title>
        <authorList>
            <person name="Chen E.C.H."/>
            <person name="Morin E."/>
            <person name="Baudet D."/>
            <person name="Noel J."/>
            <person name="Ndikumana S."/>
            <person name="Charron P."/>
            <person name="St-Onge C."/>
            <person name="Giorgi J."/>
            <person name="Grigoriev I.V."/>
            <person name="Roux C."/>
            <person name="Martin F.M."/>
            <person name="Corradi N."/>
        </authorList>
    </citation>
    <scope>NUCLEOTIDE SEQUENCE [LARGE SCALE GENOMIC DNA]</scope>
    <source>
        <strain evidence="1 2">A1</strain>
    </source>
</reference>
<evidence type="ECO:0008006" key="3">
    <source>
        <dbReference type="Google" id="ProtNLM"/>
    </source>
</evidence>
<gene>
    <name evidence="1" type="ORF">RhiirA1_540953</name>
</gene>
<name>A0A2N0R5R5_9GLOM</name>
<dbReference type="SUPFAM" id="SSF81383">
    <property type="entry name" value="F-box domain"/>
    <property type="match status" value="1"/>
</dbReference>
<dbReference type="VEuPathDB" id="FungiDB:FUN_003430"/>
<dbReference type="SUPFAM" id="SSF52047">
    <property type="entry name" value="RNI-like"/>
    <property type="match status" value="1"/>
</dbReference>
<dbReference type="Proteomes" id="UP000232688">
    <property type="component" value="Unassembled WGS sequence"/>
</dbReference>
<dbReference type="GO" id="GO:0019005">
    <property type="term" value="C:SCF ubiquitin ligase complex"/>
    <property type="evidence" value="ECO:0007669"/>
    <property type="project" value="TreeGrafter"/>
</dbReference>
<organism evidence="1 2">
    <name type="scientific">Rhizophagus irregularis</name>
    <dbReference type="NCBI Taxonomy" id="588596"/>
    <lineage>
        <taxon>Eukaryota</taxon>
        <taxon>Fungi</taxon>
        <taxon>Fungi incertae sedis</taxon>
        <taxon>Mucoromycota</taxon>
        <taxon>Glomeromycotina</taxon>
        <taxon>Glomeromycetes</taxon>
        <taxon>Glomerales</taxon>
        <taxon>Glomeraceae</taxon>
        <taxon>Rhizophagus</taxon>
    </lineage>
</organism>
<dbReference type="InterPro" id="IPR032675">
    <property type="entry name" value="LRR_dom_sf"/>
</dbReference>
<proteinExistence type="predicted"/>
<protein>
    <recommendedName>
        <fullName evidence="3">F-box domain-containing protein</fullName>
    </recommendedName>
</protein>
<dbReference type="PANTHER" id="PTHR13318">
    <property type="entry name" value="PARTNER OF PAIRED, ISOFORM B-RELATED"/>
    <property type="match status" value="1"/>
</dbReference>
<dbReference type="EMBL" id="LLXH01001493">
    <property type="protein sequence ID" value="PKC58655.1"/>
    <property type="molecule type" value="Genomic_DNA"/>
</dbReference>
<dbReference type="VEuPathDB" id="FungiDB:RhiirA1_540953"/>
<dbReference type="InterPro" id="IPR036047">
    <property type="entry name" value="F-box-like_dom_sf"/>
</dbReference>
<dbReference type="GO" id="GO:0031146">
    <property type="term" value="P:SCF-dependent proteasomal ubiquitin-dependent protein catabolic process"/>
    <property type="evidence" value="ECO:0007669"/>
    <property type="project" value="TreeGrafter"/>
</dbReference>
<dbReference type="VEuPathDB" id="FungiDB:FUN_009019"/>
<sequence length="579" mass="67703">MSKLPADCWNEIFEYLEDNIHTLYSCILVNRLWCEVSVRILWRNDWNYTTSIFSTLIACLPNESKEILSKNEITILTPTLKPPTFNYASFCKVLSVNRIYYNIERLLKNQQNILLQNLKNYTLIVVQEVLQMFMKEISSLRSLTFTSVPYITFSLYPGAKDCLKNLSELRCCSNISTELFYQLSQTCYNIQSLIIEFKRIISNGIADLISVQRNLKQFDMILYDDYSMANIIFSLMSKVPKTLIKLGIYSSVYCTPSLSFIANFSNLQELELSFDLEEFFVDFEKLQYVIFSQLQVLKIWDAFPSDGLLIKFLENNGKNLKEIYIGEIEDCNDNSLNLAISKFCPMLRKLSTGIKNNELESLKIIFNSCKYLESIKIWCGGEFLSEKQALEMVVKYSQNINELILYHIFTVRFNLLPEELESFFVNWTNRVPQKSLSLFCPMLRKLSTGIKNNELETLKIIFNSCKYLESIKIWCGGKFLSEKQALDMTVKYSQNINELILYHKFTIQFNLLPEELESFFVTWTNRVPQKSLSLVIITYDEKDSLVKNDENIEIINKYIKLGVIKKFKATDFEEEEYNI</sequence>